<keyword evidence="3 6" id="KW-0694">RNA-binding</keyword>
<reference evidence="7 8" key="1">
    <citation type="journal article" date="2016" name="Nat. Commun.">
        <title>Thousands of microbial genomes shed light on interconnected biogeochemical processes in an aquifer system.</title>
        <authorList>
            <person name="Anantharaman K."/>
            <person name="Brown C.T."/>
            <person name="Hug L.A."/>
            <person name="Sharon I."/>
            <person name="Castelle C.J."/>
            <person name="Probst A.J."/>
            <person name="Thomas B.C."/>
            <person name="Singh A."/>
            <person name="Wilkins M.J."/>
            <person name="Karaoz U."/>
            <person name="Brodie E.L."/>
            <person name="Williams K.H."/>
            <person name="Hubbard S.S."/>
            <person name="Banfield J.F."/>
        </authorList>
    </citation>
    <scope>NUCLEOTIDE SEQUENCE [LARGE SCALE GENOMIC DNA]</scope>
</reference>
<keyword evidence="4 6" id="KW-0689">Ribosomal protein</keyword>
<evidence type="ECO:0000256" key="3">
    <source>
        <dbReference type="ARBA" id="ARBA00022884"/>
    </source>
</evidence>
<evidence type="ECO:0000313" key="8">
    <source>
        <dbReference type="Proteomes" id="UP000176787"/>
    </source>
</evidence>
<dbReference type="InterPro" id="IPR000266">
    <property type="entry name" value="Ribosomal_uS17"/>
</dbReference>
<dbReference type="CDD" id="cd00364">
    <property type="entry name" value="Ribosomal_uS17"/>
    <property type="match status" value="1"/>
</dbReference>
<evidence type="ECO:0000256" key="5">
    <source>
        <dbReference type="ARBA" id="ARBA00023274"/>
    </source>
</evidence>
<dbReference type="PRINTS" id="PR00973">
    <property type="entry name" value="RIBOSOMALS17"/>
</dbReference>
<dbReference type="NCBIfam" id="TIGR03635">
    <property type="entry name" value="uS17_bact"/>
    <property type="match status" value="1"/>
</dbReference>
<evidence type="ECO:0000313" key="7">
    <source>
        <dbReference type="EMBL" id="OGZ32309.1"/>
    </source>
</evidence>
<keyword evidence="5 6" id="KW-0687">Ribonucleoprotein</keyword>
<dbReference type="GO" id="GO:0006412">
    <property type="term" value="P:translation"/>
    <property type="evidence" value="ECO:0007669"/>
    <property type="project" value="UniProtKB-UniRule"/>
</dbReference>
<accession>A0A1G2F2Q8</accession>
<gene>
    <name evidence="6" type="primary">rpsQ</name>
    <name evidence="7" type="ORF">A3H02_00985</name>
</gene>
<dbReference type="PANTHER" id="PTHR10744">
    <property type="entry name" value="40S RIBOSOMAL PROTEIN S11 FAMILY MEMBER"/>
    <property type="match status" value="1"/>
</dbReference>
<comment type="function">
    <text evidence="6">One of the primary rRNA binding proteins, it binds specifically to the 5'-end of 16S ribosomal RNA.</text>
</comment>
<protein>
    <recommendedName>
        <fullName evidence="6">Small ribosomal subunit protein uS17</fullName>
    </recommendedName>
</protein>
<dbReference type="SUPFAM" id="SSF50249">
    <property type="entry name" value="Nucleic acid-binding proteins"/>
    <property type="match status" value="1"/>
</dbReference>
<comment type="caution">
    <text evidence="7">The sequence shown here is derived from an EMBL/GenBank/DDBJ whole genome shotgun (WGS) entry which is preliminary data.</text>
</comment>
<dbReference type="GO" id="GO:0003735">
    <property type="term" value="F:structural constituent of ribosome"/>
    <property type="evidence" value="ECO:0007669"/>
    <property type="project" value="UniProtKB-UniRule"/>
</dbReference>
<dbReference type="Gene3D" id="2.40.50.140">
    <property type="entry name" value="Nucleic acid-binding proteins"/>
    <property type="match status" value="1"/>
</dbReference>
<dbReference type="EMBL" id="MHMS01000009">
    <property type="protein sequence ID" value="OGZ32309.1"/>
    <property type="molecule type" value="Genomic_DNA"/>
</dbReference>
<proteinExistence type="inferred from homology"/>
<dbReference type="GO" id="GO:0019843">
    <property type="term" value="F:rRNA binding"/>
    <property type="evidence" value="ECO:0007669"/>
    <property type="project" value="UniProtKB-UniRule"/>
</dbReference>
<name>A0A1G2F2Q8_9BACT</name>
<evidence type="ECO:0000256" key="4">
    <source>
        <dbReference type="ARBA" id="ARBA00022980"/>
    </source>
</evidence>
<dbReference type="GO" id="GO:0022627">
    <property type="term" value="C:cytosolic small ribosomal subunit"/>
    <property type="evidence" value="ECO:0007669"/>
    <property type="project" value="UniProtKB-UniRule"/>
</dbReference>
<comment type="subunit">
    <text evidence="6">Part of the 30S ribosomal subunit.</text>
</comment>
<dbReference type="AlphaFoldDB" id="A0A1G2F2Q8"/>
<keyword evidence="2 6" id="KW-0699">rRNA-binding</keyword>
<dbReference type="InterPro" id="IPR019984">
    <property type="entry name" value="Ribosomal_uS17_bact/chlr"/>
</dbReference>
<dbReference type="HAMAP" id="MF_01345_B">
    <property type="entry name" value="Ribosomal_uS17_B"/>
    <property type="match status" value="1"/>
</dbReference>
<dbReference type="STRING" id="1801726.A3H02_00985"/>
<dbReference type="InterPro" id="IPR012340">
    <property type="entry name" value="NA-bd_OB-fold"/>
</dbReference>
<dbReference type="NCBIfam" id="NF004123">
    <property type="entry name" value="PRK05610.1"/>
    <property type="match status" value="1"/>
</dbReference>
<comment type="similarity">
    <text evidence="1 6">Belongs to the universal ribosomal protein uS17 family.</text>
</comment>
<evidence type="ECO:0000256" key="1">
    <source>
        <dbReference type="ARBA" id="ARBA00010254"/>
    </source>
</evidence>
<dbReference type="Pfam" id="PF00366">
    <property type="entry name" value="Ribosomal_S17"/>
    <property type="match status" value="1"/>
</dbReference>
<evidence type="ECO:0000256" key="6">
    <source>
        <dbReference type="HAMAP-Rule" id="MF_01345"/>
    </source>
</evidence>
<dbReference type="Proteomes" id="UP000176787">
    <property type="component" value="Unassembled WGS sequence"/>
</dbReference>
<organism evidence="7 8">
    <name type="scientific">Candidatus Niyogibacteria bacterium RIFCSPLOWO2_12_FULL_41_13</name>
    <dbReference type="NCBI Taxonomy" id="1801726"/>
    <lineage>
        <taxon>Bacteria</taxon>
        <taxon>Candidatus Niyogiibacteriota</taxon>
    </lineage>
</organism>
<evidence type="ECO:0000256" key="2">
    <source>
        <dbReference type="ARBA" id="ARBA00022730"/>
    </source>
</evidence>
<dbReference type="PANTHER" id="PTHR10744:SF1">
    <property type="entry name" value="SMALL RIBOSOMAL SUBUNIT PROTEIN US17M"/>
    <property type="match status" value="1"/>
</dbReference>
<sequence length="82" mass="9709">MRKILKGKIISTKMNKTAIVEVSRYFKHPKYKKYISRTKKYKAQNEENKYKEGEEVMIESCRPLSKDKHFKIIGYAKSAFSS</sequence>